<protein>
    <submittedName>
        <fullName evidence="2">DUF4307 domain-containing protein</fullName>
    </submittedName>
</protein>
<keyword evidence="1" id="KW-1133">Transmembrane helix</keyword>
<keyword evidence="3" id="KW-1185">Reference proteome</keyword>
<sequence length="145" mass="15437">MSSTQHDQPPRYPEAAATGRTKRPLVIVLGVLFALGIAVIAYLGYRPITSTPIEAEALGYEVIDDATITVRFKVVRDDPSADVVCIVRSRSRDGSETGRREVLVPGSTSSAVEVTTTITTSKPPGMAEVYGCGGSVPQYLQPQQG</sequence>
<dbReference type="InterPro" id="IPR025443">
    <property type="entry name" value="DUF4307"/>
</dbReference>
<keyword evidence="1" id="KW-0472">Membrane</keyword>
<evidence type="ECO:0000313" key="3">
    <source>
        <dbReference type="Proteomes" id="UP000642993"/>
    </source>
</evidence>
<dbReference type="Proteomes" id="UP000642993">
    <property type="component" value="Unassembled WGS sequence"/>
</dbReference>
<dbReference type="EMBL" id="JACYWE010000003">
    <property type="protein sequence ID" value="MBD8506222.1"/>
    <property type="molecule type" value="Genomic_DNA"/>
</dbReference>
<evidence type="ECO:0000256" key="1">
    <source>
        <dbReference type="SAM" id="Phobius"/>
    </source>
</evidence>
<organism evidence="2 3">
    <name type="scientific">Lolliginicoccus lacisalsi</name>
    <dbReference type="NCBI Taxonomy" id="2742202"/>
    <lineage>
        <taxon>Bacteria</taxon>
        <taxon>Bacillati</taxon>
        <taxon>Actinomycetota</taxon>
        <taxon>Actinomycetes</taxon>
        <taxon>Mycobacteriales</taxon>
        <taxon>Hoyosellaceae</taxon>
        <taxon>Lolliginicoccus</taxon>
    </lineage>
</organism>
<dbReference type="Pfam" id="PF14155">
    <property type="entry name" value="DUF4307"/>
    <property type="match status" value="1"/>
</dbReference>
<evidence type="ECO:0000313" key="2">
    <source>
        <dbReference type="EMBL" id="MBD8506222.1"/>
    </source>
</evidence>
<keyword evidence="1" id="KW-0812">Transmembrane</keyword>
<accession>A0A927JCQ2</accession>
<reference evidence="2" key="1">
    <citation type="submission" date="2020-09" db="EMBL/GenBank/DDBJ databases">
        <title>Hoyosella lacisalsi sp. nov., a halotolerant actinobacterium isolated from soil of Lake Gudzhirganskoe.</title>
        <authorList>
            <person name="Yang Q."/>
            <person name="Guo P.Y."/>
            <person name="Liu S.W."/>
            <person name="Li F.N."/>
            <person name="Sun C.H."/>
        </authorList>
    </citation>
    <scope>NUCLEOTIDE SEQUENCE</scope>
    <source>
        <strain evidence="2">G463</strain>
    </source>
</reference>
<gene>
    <name evidence="2" type="ORF">HT102_06975</name>
</gene>
<comment type="caution">
    <text evidence="2">The sequence shown here is derived from an EMBL/GenBank/DDBJ whole genome shotgun (WGS) entry which is preliminary data.</text>
</comment>
<proteinExistence type="predicted"/>
<feature type="transmembrane region" description="Helical" evidence="1">
    <location>
        <begin position="25"/>
        <end position="45"/>
    </location>
</feature>
<name>A0A927JCQ2_9ACTN</name>
<dbReference type="AlphaFoldDB" id="A0A927JCQ2"/>